<keyword evidence="3 4" id="KW-0143">Chaperone</keyword>
<comment type="subunit">
    <text evidence="4">UreD, UreF and UreG form a complex that acts as a GTP-hydrolysis-dependent molecular chaperone, activating the urease apoprotein by helping to assemble the nickel containing metallocenter of UreC. The UreE protein probably delivers the nickel.</text>
</comment>
<proteinExistence type="inferred from homology"/>
<keyword evidence="2 4" id="KW-0996">Nickel insertion</keyword>
<evidence type="ECO:0000256" key="2">
    <source>
        <dbReference type="ARBA" id="ARBA00022988"/>
    </source>
</evidence>
<accession>A0A1H1HGS7</accession>
<dbReference type="EMBL" id="FNKM01000002">
    <property type="protein sequence ID" value="SDR24603.1"/>
    <property type="molecule type" value="Genomic_DNA"/>
</dbReference>
<dbReference type="PANTHER" id="PTHR33643:SF1">
    <property type="entry name" value="UREASE ACCESSORY PROTEIN D"/>
    <property type="match status" value="1"/>
</dbReference>
<comment type="subcellular location">
    <subcellularLocation>
        <location evidence="4">Cytoplasm</location>
    </subcellularLocation>
</comment>
<protein>
    <recommendedName>
        <fullName evidence="4">Urease accessory protein UreD</fullName>
    </recommendedName>
</protein>
<dbReference type="OrthoDB" id="9807968at2"/>
<name>A0A1H1HGS7_9PSED</name>
<dbReference type="Proteomes" id="UP000317267">
    <property type="component" value="Unassembled WGS sequence"/>
</dbReference>
<evidence type="ECO:0000313" key="6">
    <source>
        <dbReference type="EMBL" id="TWR64016.1"/>
    </source>
</evidence>
<comment type="function">
    <text evidence="4">Required for maturation of urease via the functional incorporation of the urease nickel metallocenter.</text>
</comment>
<dbReference type="PANTHER" id="PTHR33643">
    <property type="entry name" value="UREASE ACCESSORY PROTEIN D"/>
    <property type="match status" value="1"/>
</dbReference>
<evidence type="ECO:0000256" key="4">
    <source>
        <dbReference type="HAMAP-Rule" id="MF_01384"/>
    </source>
</evidence>
<dbReference type="Proteomes" id="UP000198740">
    <property type="component" value="Unassembled WGS sequence"/>
</dbReference>
<comment type="similarity">
    <text evidence="1 4">Belongs to the UreD family.</text>
</comment>
<evidence type="ECO:0000256" key="1">
    <source>
        <dbReference type="ARBA" id="ARBA00007177"/>
    </source>
</evidence>
<evidence type="ECO:0000256" key="3">
    <source>
        <dbReference type="ARBA" id="ARBA00023186"/>
    </source>
</evidence>
<gene>
    <name evidence="4" type="primary">ureD</name>
    <name evidence="6" type="ORF">FIV39_20430</name>
    <name evidence="5" type="ORF">SAMN04490186_4348</name>
</gene>
<evidence type="ECO:0000313" key="7">
    <source>
        <dbReference type="Proteomes" id="UP000198740"/>
    </source>
</evidence>
<keyword evidence="7" id="KW-1185">Reference proteome</keyword>
<keyword evidence="4" id="KW-0963">Cytoplasm</keyword>
<dbReference type="AlphaFoldDB" id="A0A1H1HGS7"/>
<dbReference type="InterPro" id="IPR002669">
    <property type="entry name" value="UreD"/>
</dbReference>
<reference evidence="5 7" key="1">
    <citation type="submission" date="2016-10" db="EMBL/GenBank/DDBJ databases">
        <authorList>
            <person name="Varghese N."/>
            <person name="Submissions S."/>
        </authorList>
    </citation>
    <scope>NUCLEOTIDE SEQUENCE [LARGE SCALE GENOMIC DNA]</scope>
    <source>
        <strain evidence="5 7">BS2976</strain>
    </source>
</reference>
<dbReference type="Pfam" id="PF01774">
    <property type="entry name" value="UreD"/>
    <property type="match status" value="1"/>
</dbReference>
<evidence type="ECO:0000313" key="8">
    <source>
        <dbReference type="Proteomes" id="UP000317267"/>
    </source>
</evidence>
<dbReference type="GO" id="GO:0016151">
    <property type="term" value="F:nickel cation binding"/>
    <property type="evidence" value="ECO:0007669"/>
    <property type="project" value="UniProtKB-UniRule"/>
</dbReference>
<evidence type="ECO:0000313" key="5">
    <source>
        <dbReference type="EMBL" id="SDR24603.1"/>
    </source>
</evidence>
<dbReference type="GO" id="GO:0005737">
    <property type="term" value="C:cytoplasm"/>
    <property type="evidence" value="ECO:0007669"/>
    <property type="project" value="UniProtKB-SubCell"/>
</dbReference>
<comment type="caution">
    <text evidence="6">The sequence shown here is derived from an EMBL/GenBank/DDBJ whole genome shotgun (WGS) entry which is preliminary data.</text>
</comment>
<dbReference type="HAMAP" id="MF_01384">
    <property type="entry name" value="UreD"/>
    <property type="match status" value="1"/>
</dbReference>
<sequence length="292" mass="31470">MNAPQELLRPLLAPPQASAPVQARIAFSKAPSGASYISEQRVGYPFHLGRTLKLPDDPKGMAAVYVQSCSGGIFAGQDLQMYLHAGPDTQVHVSTGAATVAHSMLEQSARQVVSLTAERGALLEYLPMATILFPQAKLHSQVRVNLHPGARVMLCDAFCLHTPQDSAGLFDVYRADLEVRCPAGRLLAGDRLALNGQDLLRQLPGVSHAFQTLATFMLVGQGLPVEALKTALRNALPTHPDCYLGVSALPNDCGISLRIMTLDAVSLRSSLHKAWACVRKHLTGVAPRMRRK</sequence>
<dbReference type="RefSeq" id="WP_090404627.1">
    <property type="nucleotide sequence ID" value="NZ_CAUSAB010000012.1"/>
</dbReference>
<dbReference type="EMBL" id="VFES01000013">
    <property type="protein sequence ID" value="TWR64016.1"/>
    <property type="molecule type" value="Genomic_DNA"/>
</dbReference>
<organism evidence="6 8">
    <name type="scientific">Pseudomonas grimontii</name>
    <dbReference type="NCBI Taxonomy" id="129847"/>
    <lineage>
        <taxon>Bacteria</taxon>
        <taxon>Pseudomonadati</taxon>
        <taxon>Pseudomonadota</taxon>
        <taxon>Gammaproteobacteria</taxon>
        <taxon>Pseudomonadales</taxon>
        <taxon>Pseudomonadaceae</taxon>
        <taxon>Pseudomonas</taxon>
    </lineage>
</organism>
<reference evidence="6 8" key="2">
    <citation type="submission" date="2019-06" db="EMBL/GenBank/DDBJ databases">
        <title>Pseudomonas bimorpha sp. nov. isolated from bovine raw milk and skim milk concentrate.</title>
        <authorList>
            <person name="Hofmann K."/>
            <person name="Huptas C."/>
            <person name="Doll E."/>
            <person name="Scherer S."/>
            <person name="Wenning M."/>
        </authorList>
    </citation>
    <scope>NUCLEOTIDE SEQUENCE [LARGE SCALE GENOMIC DNA]</scope>
    <source>
        <strain evidence="6 8">DSM 17515</strain>
    </source>
</reference>